<dbReference type="SMART" id="SM00267">
    <property type="entry name" value="GGDEF"/>
    <property type="match status" value="1"/>
</dbReference>
<dbReference type="Pfam" id="PF00990">
    <property type="entry name" value="GGDEF"/>
    <property type="match status" value="1"/>
</dbReference>
<evidence type="ECO:0000259" key="2">
    <source>
        <dbReference type="PROSITE" id="PS50887"/>
    </source>
</evidence>
<dbReference type="Gene3D" id="3.30.70.270">
    <property type="match status" value="1"/>
</dbReference>
<proteinExistence type="predicted"/>
<dbReference type="InterPro" id="IPR043128">
    <property type="entry name" value="Rev_trsase/Diguanyl_cyclase"/>
</dbReference>
<dbReference type="InterPro" id="IPR003018">
    <property type="entry name" value="GAF"/>
</dbReference>
<keyword evidence="3" id="KW-0418">Kinase</keyword>
<evidence type="ECO:0000313" key="4">
    <source>
        <dbReference type="Proteomes" id="UP000244571"/>
    </source>
</evidence>
<dbReference type="KEGG" id="boz:DBV39_00945"/>
<dbReference type="CDD" id="cd01948">
    <property type="entry name" value="EAL"/>
    <property type="match status" value="1"/>
</dbReference>
<dbReference type="AlphaFoldDB" id="A0A2R4XFC9"/>
<feature type="domain" description="GGDEF" evidence="2">
    <location>
        <begin position="197"/>
        <end position="334"/>
    </location>
</feature>
<name>A0A2R4XFC9_9BURK</name>
<dbReference type="Proteomes" id="UP000244571">
    <property type="component" value="Chromosome"/>
</dbReference>
<dbReference type="Pfam" id="PF00563">
    <property type="entry name" value="EAL"/>
    <property type="match status" value="1"/>
</dbReference>
<dbReference type="OrthoDB" id="9813903at2"/>
<dbReference type="SUPFAM" id="SSF141868">
    <property type="entry name" value="EAL domain-like"/>
    <property type="match status" value="1"/>
</dbReference>
<dbReference type="InterPro" id="IPR050706">
    <property type="entry name" value="Cyclic-di-GMP_PDE-like"/>
</dbReference>
<dbReference type="InterPro" id="IPR035919">
    <property type="entry name" value="EAL_sf"/>
</dbReference>
<dbReference type="GO" id="GO:0016301">
    <property type="term" value="F:kinase activity"/>
    <property type="evidence" value="ECO:0007669"/>
    <property type="project" value="UniProtKB-KW"/>
</dbReference>
<dbReference type="GO" id="GO:0071111">
    <property type="term" value="F:cyclic-guanylate-specific phosphodiesterase activity"/>
    <property type="evidence" value="ECO:0007669"/>
    <property type="project" value="InterPro"/>
</dbReference>
<evidence type="ECO:0000313" key="3">
    <source>
        <dbReference type="EMBL" id="AWB32516.1"/>
    </source>
</evidence>
<dbReference type="InterPro" id="IPR029016">
    <property type="entry name" value="GAF-like_dom_sf"/>
</dbReference>
<dbReference type="PROSITE" id="PS50883">
    <property type="entry name" value="EAL"/>
    <property type="match status" value="1"/>
</dbReference>
<reference evidence="3 4" key="1">
    <citation type="submission" date="2018-04" db="EMBL/GenBank/DDBJ databases">
        <title>Bordetella sp. HZ20 isolated from seawater.</title>
        <authorList>
            <person name="Sun C."/>
        </authorList>
    </citation>
    <scope>NUCLEOTIDE SEQUENCE [LARGE SCALE GENOMIC DNA]</scope>
    <source>
        <strain evidence="3 4">HZ20</strain>
    </source>
</reference>
<dbReference type="Pfam" id="PF01590">
    <property type="entry name" value="GAF"/>
    <property type="match status" value="1"/>
</dbReference>
<accession>A0A2R4XFC9</accession>
<dbReference type="InterPro" id="IPR029787">
    <property type="entry name" value="Nucleotide_cyclase"/>
</dbReference>
<dbReference type="SUPFAM" id="SSF55073">
    <property type="entry name" value="Nucleotide cyclase"/>
    <property type="match status" value="1"/>
</dbReference>
<dbReference type="PANTHER" id="PTHR33121:SF70">
    <property type="entry name" value="SIGNALING PROTEIN YKOW"/>
    <property type="match status" value="1"/>
</dbReference>
<dbReference type="RefSeq" id="WP_108619957.1">
    <property type="nucleotide sequence ID" value="NZ_CP028901.1"/>
</dbReference>
<dbReference type="SMART" id="SM00052">
    <property type="entry name" value="EAL"/>
    <property type="match status" value="1"/>
</dbReference>
<sequence>MKRGMLTALSSEAKLLRLANALIRSGYEDFFQTLVNELALVLDVDYVMIAAVPEASHQATTLAVSFRGESADNILYDLHGTPCETVPERELCQYPESVSTQFPDDKMLQDFGIQSYCGMPVLTSSCEKLGILIALAKRPVKLGEADQEIMRIAAAQIGANMELARNQHRIQSLIFEDAVTGLANRRRILDWLDETPGVQSVILLDIKRFKDINDLHGHLIGDAVLYAVGERLKSRVSGLGFLGRLSSDEYVIIPFDEWSGTVLDQARQIQQWFEPSILSGSAKFQIGITIGAATASQLDGQRFRSVGYELLRRAGVSLAEAKALGQSVLVFESSMVDSRQYRKRMFDRLSDVLREGGLSLHYQPQIDLRTGELVGAEVLCRWHDAEMGWVPPGQFIRLAEERGLIIELGDWVLRESCRQLHEWDASGTSLPGKLCINISTIQLESRGFAERVLTILAGRDPSGVVFELTETAMMRAPEISIRQMERIRASGFSWAIDDFGTGYSSLAFLTRVHAQFLKIDKSFVSRVPNSRNDETVIRTIVAMAESLGMNVIAEGVETQEQLAFLKSIDCCYAQGYHLGHPLDPVSFKQKWLA</sequence>
<keyword evidence="4" id="KW-1185">Reference proteome</keyword>
<dbReference type="CDD" id="cd01949">
    <property type="entry name" value="GGDEF"/>
    <property type="match status" value="1"/>
</dbReference>
<dbReference type="NCBIfam" id="TIGR00254">
    <property type="entry name" value="GGDEF"/>
    <property type="match status" value="1"/>
</dbReference>
<dbReference type="PANTHER" id="PTHR33121">
    <property type="entry name" value="CYCLIC DI-GMP PHOSPHODIESTERASE PDEF"/>
    <property type="match status" value="1"/>
</dbReference>
<gene>
    <name evidence="3" type="ORF">DBV39_00945</name>
</gene>
<dbReference type="Gene3D" id="3.20.20.450">
    <property type="entry name" value="EAL domain"/>
    <property type="match status" value="1"/>
</dbReference>
<evidence type="ECO:0000259" key="1">
    <source>
        <dbReference type="PROSITE" id="PS50883"/>
    </source>
</evidence>
<dbReference type="InterPro" id="IPR001633">
    <property type="entry name" value="EAL_dom"/>
</dbReference>
<dbReference type="SMART" id="SM00065">
    <property type="entry name" value="GAF"/>
    <property type="match status" value="1"/>
</dbReference>
<dbReference type="InterPro" id="IPR000160">
    <property type="entry name" value="GGDEF_dom"/>
</dbReference>
<dbReference type="PROSITE" id="PS50887">
    <property type="entry name" value="GGDEF"/>
    <property type="match status" value="1"/>
</dbReference>
<dbReference type="Gene3D" id="3.30.450.40">
    <property type="match status" value="1"/>
</dbReference>
<protein>
    <submittedName>
        <fullName evidence="3">Histidine kinase</fullName>
    </submittedName>
</protein>
<organism evidence="3 4">
    <name type="scientific">Orrella marina</name>
    <dbReference type="NCBI Taxonomy" id="2163011"/>
    <lineage>
        <taxon>Bacteria</taxon>
        <taxon>Pseudomonadati</taxon>
        <taxon>Pseudomonadota</taxon>
        <taxon>Betaproteobacteria</taxon>
        <taxon>Burkholderiales</taxon>
        <taxon>Alcaligenaceae</taxon>
        <taxon>Orrella</taxon>
    </lineage>
</organism>
<feature type="domain" description="EAL" evidence="1">
    <location>
        <begin position="342"/>
        <end position="593"/>
    </location>
</feature>
<keyword evidence="3" id="KW-0808">Transferase</keyword>
<dbReference type="SUPFAM" id="SSF55781">
    <property type="entry name" value="GAF domain-like"/>
    <property type="match status" value="1"/>
</dbReference>
<dbReference type="EMBL" id="CP028901">
    <property type="protein sequence ID" value="AWB32516.1"/>
    <property type="molecule type" value="Genomic_DNA"/>
</dbReference>